<gene>
    <name evidence="2" type="primary">AlNc14C8G1111</name>
    <name evidence="2" type="ORF">ALNC14_012600</name>
</gene>
<evidence type="ECO:0000313" key="2">
    <source>
        <dbReference type="EMBL" id="CCA15117.1"/>
    </source>
</evidence>
<dbReference type="EMBL" id="FR824053">
    <property type="protein sequence ID" value="CCA15117.1"/>
    <property type="molecule type" value="Genomic_DNA"/>
</dbReference>
<reference evidence="2" key="1">
    <citation type="journal article" date="2011" name="PLoS Biol.">
        <title>Gene gain and loss during evolution of obligate parasitism in the white rust pathogen of Arabidopsis thaliana.</title>
        <authorList>
            <person name="Kemen E."/>
            <person name="Gardiner A."/>
            <person name="Schultz-Larsen T."/>
            <person name="Kemen A.C."/>
            <person name="Balmuth A.L."/>
            <person name="Robert-Seilaniantz A."/>
            <person name="Bailey K."/>
            <person name="Holub E."/>
            <person name="Studholme D.J."/>
            <person name="Maclean D."/>
            <person name="Jones J.D."/>
        </authorList>
    </citation>
    <scope>NUCLEOTIDE SEQUENCE</scope>
</reference>
<feature type="transmembrane region" description="Helical" evidence="1">
    <location>
        <begin position="72"/>
        <end position="98"/>
    </location>
</feature>
<feature type="transmembrane region" description="Helical" evidence="1">
    <location>
        <begin position="20"/>
        <end position="38"/>
    </location>
</feature>
<keyword evidence="1" id="KW-0472">Membrane</keyword>
<keyword evidence="1" id="KW-1133">Transmembrane helix</keyword>
<name>F0W238_9STRA</name>
<evidence type="ECO:0000256" key="1">
    <source>
        <dbReference type="SAM" id="Phobius"/>
    </source>
</evidence>
<dbReference type="AlphaFoldDB" id="F0W238"/>
<accession>F0W238</accession>
<feature type="transmembrane region" description="Helical" evidence="1">
    <location>
        <begin position="44"/>
        <end position="65"/>
    </location>
</feature>
<organism evidence="2">
    <name type="scientific">Albugo laibachii Nc14</name>
    <dbReference type="NCBI Taxonomy" id="890382"/>
    <lineage>
        <taxon>Eukaryota</taxon>
        <taxon>Sar</taxon>
        <taxon>Stramenopiles</taxon>
        <taxon>Oomycota</taxon>
        <taxon>Peronosporomycetes</taxon>
        <taxon>Albuginales</taxon>
        <taxon>Albuginaceae</taxon>
        <taxon>Albugo</taxon>
    </lineage>
</organism>
<reference evidence="2" key="2">
    <citation type="submission" date="2011-02" db="EMBL/GenBank/DDBJ databases">
        <authorList>
            <person name="MacLean D."/>
        </authorList>
    </citation>
    <scope>NUCLEOTIDE SEQUENCE</scope>
</reference>
<keyword evidence="1" id="KW-0812">Transmembrane</keyword>
<proteinExistence type="predicted"/>
<dbReference type="HOGENOM" id="CLU_106088_0_0_1"/>
<feature type="transmembrane region" description="Helical" evidence="1">
    <location>
        <begin position="104"/>
        <end position="123"/>
    </location>
</feature>
<sequence>MIMSVEQKMEQERKRLNMAFFLNLILSLSLFATTLFLLKTPIIGFNAFCTAGVQVIYSLLSMLILNRSPSAFSVGLVMGASLLVVFLSFQGMILWGLVSDMKQNFAGTIASCINAALFSLQIWTSFRLWKSKEDVIDTYAAYEYIPDSSDPSSRVSDAEFAQDSTMSYQTSALTSIVNQGNITQSSFPPTADI</sequence>
<protein>
    <submittedName>
        <fullName evidence="2">Uncharacterized protein AlNc14C8G1111</fullName>
    </submittedName>
</protein>